<reference evidence="6" key="1">
    <citation type="submission" date="2018-10" db="EMBL/GenBank/DDBJ databases">
        <title>Effector identification in a new, highly contiguous assembly of the strawberry crown rot pathogen Phytophthora cactorum.</title>
        <authorList>
            <person name="Armitage A.D."/>
            <person name="Nellist C.F."/>
            <person name="Bates H."/>
            <person name="Vickerstaff R.J."/>
            <person name="Harrison R.J."/>
        </authorList>
    </citation>
    <scope>NUCLEOTIDE SEQUENCE</scope>
    <source>
        <strain evidence="6">4040</strain>
    </source>
</reference>
<organism evidence="6 7">
    <name type="scientific">Phytophthora cactorum</name>
    <dbReference type="NCBI Taxonomy" id="29920"/>
    <lineage>
        <taxon>Eukaryota</taxon>
        <taxon>Sar</taxon>
        <taxon>Stramenopiles</taxon>
        <taxon>Oomycota</taxon>
        <taxon>Peronosporomycetes</taxon>
        <taxon>Peronosporales</taxon>
        <taxon>Peronosporaceae</taxon>
        <taxon>Phytophthora</taxon>
    </lineage>
</organism>
<accession>A0A8T1B2G2</accession>
<dbReference type="Pfam" id="PF13391">
    <property type="entry name" value="HNH_2"/>
    <property type="match status" value="1"/>
</dbReference>
<dbReference type="VEuPathDB" id="FungiDB:PC110_g4582"/>
<evidence type="ECO:0000313" key="7">
    <source>
        <dbReference type="Proteomes" id="UP000736787"/>
    </source>
</evidence>
<dbReference type="InterPro" id="IPR045379">
    <property type="entry name" value="Crinkler_N"/>
</dbReference>
<protein>
    <recommendedName>
        <fullName evidence="8">HNH nuclease domain-containing protein</fullName>
    </recommendedName>
</protein>
<dbReference type="AlphaFoldDB" id="A0A8T1B2G2"/>
<gene>
    <name evidence="6" type="ORF">PC117_g23806</name>
</gene>
<proteinExistence type="predicted"/>
<dbReference type="InterPro" id="IPR003615">
    <property type="entry name" value="HNH_nuc"/>
</dbReference>
<dbReference type="GO" id="GO:0043657">
    <property type="term" value="C:host cell"/>
    <property type="evidence" value="ECO:0007669"/>
    <property type="project" value="UniProtKB-SubCell"/>
</dbReference>
<feature type="domain" description="Crinkler effector protein N-terminal" evidence="5">
    <location>
        <begin position="2"/>
        <end position="124"/>
    </location>
</feature>
<dbReference type="EMBL" id="RCMK01001490">
    <property type="protein sequence ID" value="KAG2893334.1"/>
    <property type="molecule type" value="Genomic_DNA"/>
</dbReference>
<evidence type="ECO:0008006" key="8">
    <source>
        <dbReference type="Google" id="ProtNLM"/>
    </source>
</evidence>
<evidence type="ECO:0000256" key="2">
    <source>
        <dbReference type="ARBA" id="ARBA00004613"/>
    </source>
</evidence>
<name>A0A8T1B2G2_9STRA</name>
<feature type="domain" description="HNH nuclease" evidence="4">
    <location>
        <begin position="185"/>
        <end position="244"/>
    </location>
</feature>
<evidence type="ECO:0000256" key="1">
    <source>
        <dbReference type="ARBA" id="ARBA00004340"/>
    </source>
</evidence>
<sequence length="383" mass="42981">MVTLYCAVVGVAGSAFPVDIDVNKSVGHLKKAIKEENLDDPTLKNVAAKDLQLFLAKKGDAWLPDDDPAALELEEGKTHQDLQKVIGGEKMKATWTIEDVLIANKMTKRRQRAPKSKQIHVLVVVPPEEKTSSPYAVIATTLFQHTFLNVPSTTASRTQKLKKQLVKEYECDCGRNQIGDSMLLCMVMNIGLPSSVVIASHIFRREHDRLKGYFVQIADIDDVRNGLLLFKPIESAFDDLDIAFLVDKEDQFTLKLFNPDIKSKLLVDNFTQKQWDALGCESIPTDWETSTSPVYAPYAPEFNVLTTFGELDGKPLRFPSGSTLRPFRRCLYHQAQLARTKALVQGWVSEDYNFDDFSSEGFTLEEKMKLLFSSSLSIPESPS</sequence>
<dbReference type="Pfam" id="PF20147">
    <property type="entry name" value="Crinkler"/>
    <property type="match status" value="1"/>
</dbReference>
<dbReference type="Proteomes" id="UP000736787">
    <property type="component" value="Unassembled WGS sequence"/>
</dbReference>
<dbReference type="GO" id="GO:0005576">
    <property type="term" value="C:extracellular region"/>
    <property type="evidence" value="ECO:0007669"/>
    <property type="project" value="UniProtKB-SubCell"/>
</dbReference>
<comment type="caution">
    <text evidence="6">The sequence shown here is derived from an EMBL/GenBank/DDBJ whole genome shotgun (WGS) entry which is preliminary data.</text>
</comment>
<evidence type="ECO:0000259" key="5">
    <source>
        <dbReference type="Pfam" id="PF20147"/>
    </source>
</evidence>
<evidence type="ECO:0000259" key="4">
    <source>
        <dbReference type="Pfam" id="PF13391"/>
    </source>
</evidence>
<evidence type="ECO:0000256" key="3">
    <source>
        <dbReference type="ARBA" id="ARBA00022525"/>
    </source>
</evidence>
<keyword evidence="3" id="KW-0964">Secreted</keyword>
<evidence type="ECO:0000313" key="6">
    <source>
        <dbReference type="EMBL" id="KAG2893334.1"/>
    </source>
</evidence>
<comment type="subcellular location">
    <subcellularLocation>
        <location evidence="1">Host cell</location>
    </subcellularLocation>
    <subcellularLocation>
        <location evidence="2">Secreted</location>
    </subcellularLocation>
</comment>